<keyword evidence="1" id="KW-0175">Coiled coil</keyword>
<keyword evidence="3" id="KW-1185">Reference proteome</keyword>
<dbReference type="OrthoDB" id="5855762at2759"/>
<evidence type="ECO:0000313" key="3">
    <source>
        <dbReference type="Proteomes" id="UP000252519"/>
    </source>
</evidence>
<evidence type="ECO:0000256" key="1">
    <source>
        <dbReference type="SAM" id="Coils"/>
    </source>
</evidence>
<dbReference type="Proteomes" id="UP000252519">
    <property type="component" value="Unassembled WGS sequence"/>
</dbReference>
<accession>A0A368FRS0</accession>
<dbReference type="AlphaFoldDB" id="A0A368FRS0"/>
<comment type="caution">
    <text evidence="2">The sequence shown here is derived from an EMBL/GenBank/DDBJ whole genome shotgun (WGS) entry which is preliminary data.</text>
</comment>
<name>A0A368FRS0_ANCCA</name>
<evidence type="ECO:0000313" key="2">
    <source>
        <dbReference type="EMBL" id="RCN33719.1"/>
    </source>
</evidence>
<sequence length="210" mass="24158">FIAFINAFLFFGPTNTSKFFWGSAPNPYEAPFAFRPFYEAQLAHRPKLCRGLISRRLSVGPWGAPRADRCRFRYKSAMDRAQYDNGHNLPDDHWIFEELGSPQKLLRKNLLFCDGAASRSENFGEKMRVYASNMRKLITAARAEINSLLQQNTILKQKLESSGVVECPACSLRFKPKKMHRILPKYITVLLTCNSYSSCKLYQPRSSFLQ</sequence>
<reference evidence="2 3" key="1">
    <citation type="submission" date="2014-10" db="EMBL/GenBank/DDBJ databases">
        <title>Draft genome of the hookworm Ancylostoma caninum.</title>
        <authorList>
            <person name="Mitreva M."/>
        </authorList>
    </citation>
    <scope>NUCLEOTIDE SEQUENCE [LARGE SCALE GENOMIC DNA]</scope>
    <source>
        <strain evidence="2 3">Baltimore</strain>
    </source>
</reference>
<organism evidence="2 3">
    <name type="scientific">Ancylostoma caninum</name>
    <name type="common">Dog hookworm</name>
    <dbReference type="NCBI Taxonomy" id="29170"/>
    <lineage>
        <taxon>Eukaryota</taxon>
        <taxon>Metazoa</taxon>
        <taxon>Ecdysozoa</taxon>
        <taxon>Nematoda</taxon>
        <taxon>Chromadorea</taxon>
        <taxon>Rhabditida</taxon>
        <taxon>Rhabditina</taxon>
        <taxon>Rhabditomorpha</taxon>
        <taxon>Strongyloidea</taxon>
        <taxon>Ancylostomatidae</taxon>
        <taxon>Ancylostomatinae</taxon>
        <taxon>Ancylostoma</taxon>
    </lineage>
</organism>
<feature type="non-terminal residue" evidence="2">
    <location>
        <position position="1"/>
    </location>
</feature>
<feature type="coiled-coil region" evidence="1">
    <location>
        <begin position="131"/>
        <end position="158"/>
    </location>
</feature>
<proteinExistence type="predicted"/>
<protein>
    <submittedName>
        <fullName evidence="2">Uncharacterized protein</fullName>
    </submittedName>
</protein>
<dbReference type="EMBL" id="JOJR01000878">
    <property type="protein sequence ID" value="RCN33719.1"/>
    <property type="molecule type" value="Genomic_DNA"/>
</dbReference>
<gene>
    <name evidence="2" type="ORF">ANCCAN_20447</name>
</gene>